<dbReference type="PATRIC" id="fig|199198.4.peg.2530"/>
<dbReference type="RefSeq" id="WP_004407473.1">
    <property type="nucleotide sequence ID" value="NZ_LGAR01000114.1"/>
</dbReference>
<name>A0A0L8IQ89_PSESX</name>
<organism evidence="1 2">
    <name type="scientific">Pseudomonas syringae pv. aceris</name>
    <dbReference type="NCBI Taxonomy" id="199198"/>
    <lineage>
        <taxon>Bacteria</taxon>
        <taxon>Pseudomonadati</taxon>
        <taxon>Pseudomonadota</taxon>
        <taxon>Gammaproteobacteria</taxon>
        <taxon>Pseudomonadales</taxon>
        <taxon>Pseudomonadaceae</taxon>
        <taxon>Pseudomonas</taxon>
        <taxon>Pseudomonas syringae</taxon>
    </lineage>
</organism>
<protein>
    <submittedName>
        <fullName evidence="1">Uncharacterized protein</fullName>
    </submittedName>
</protein>
<dbReference type="AlphaFoldDB" id="A0A0L8IQ89"/>
<sequence>MSASVIGGVPMMVARKLDSCLKSQSTVMFQRFGKSFAQAIGQSRADIPRSEILFSMKAVAEDPQNTAGVTDSVILLMSYMLE</sequence>
<gene>
    <name evidence="1" type="ORF">ALO91_04009</name>
</gene>
<proteinExistence type="predicted"/>
<evidence type="ECO:0000313" key="2">
    <source>
        <dbReference type="Proteomes" id="UP000050297"/>
    </source>
</evidence>
<dbReference type="EMBL" id="LJPM01000414">
    <property type="protein sequence ID" value="KPW15875.1"/>
    <property type="molecule type" value="Genomic_DNA"/>
</dbReference>
<comment type="caution">
    <text evidence="1">The sequence shown here is derived from an EMBL/GenBank/DDBJ whole genome shotgun (WGS) entry which is preliminary data.</text>
</comment>
<evidence type="ECO:0000313" key="1">
    <source>
        <dbReference type="EMBL" id="KPW15875.1"/>
    </source>
</evidence>
<reference evidence="1 2" key="1">
    <citation type="submission" date="2015-09" db="EMBL/GenBank/DDBJ databases">
        <title>Genome announcement of multiple Pseudomonas syringae strains.</title>
        <authorList>
            <person name="Thakur S."/>
            <person name="Wang P.W."/>
            <person name="Gong Y."/>
            <person name="Weir B.S."/>
            <person name="Guttman D.S."/>
        </authorList>
    </citation>
    <scope>NUCLEOTIDE SEQUENCE [LARGE SCALE GENOMIC DNA]</scope>
    <source>
        <strain evidence="1 2">ICMP2802</strain>
    </source>
</reference>
<accession>A0A0L8IQ89</accession>
<dbReference type="Proteomes" id="UP000050297">
    <property type="component" value="Unassembled WGS sequence"/>
</dbReference>